<sequence>MGNLGADSKAYIRRLKTSYGNNKIIGRQSAGGKVRWRVDYDPDKGFHINVEDFRNSTAKFVFKIEGGEKAYKAIINSLN</sequence>
<name>A0ABW4YPH3_9BACL</name>
<evidence type="ECO:0000313" key="2">
    <source>
        <dbReference type="Proteomes" id="UP001597362"/>
    </source>
</evidence>
<dbReference type="EMBL" id="JBHUHO010000045">
    <property type="protein sequence ID" value="MFD2117631.1"/>
    <property type="molecule type" value="Genomic_DNA"/>
</dbReference>
<keyword evidence="2" id="KW-1185">Reference proteome</keyword>
<comment type="caution">
    <text evidence="1">The sequence shown here is derived from an EMBL/GenBank/DDBJ whole genome shotgun (WGS) entry which is preliminary data.</text>
</comment>
<dbReference type="Proteomes" id="UP001597362">
    <property type="component" value="Unassembled WGS sequence"/>
</dbReference>
<proteinExistence type="predicted"/>
<evidence type="ECO:0000313" key="1">
    <source>
        <dbReference type="EMBL" id="MFD2117631.1"/>
    </source>
</evidence>
<accession>A0ABW4YPH3</accession>
<organism evidence="1 2">
    <name type="scientific">Paenibacillus yanchengensis</name>
    <dbReference type="NCBI Taxonomy" id="2035833"/>
    <lineage>
        <taxon>Bacteria</taxon>
        <taxon>Bacillati</taxon>
        <taxon>Bacillota</taxon>
        <taxon>Bacilli</taxon>
        <taxon>Bacillales</taxon>
        <taxon>Paenibacillaceae</taxon>
        <taxon>Paenibacillus</taxon>
    </lineage>
</organism>
<gene>
    <name evidence="1" type="ORF">ACFSJH_18035</name>
</gene>
<dbReference type="RefSeq" id="WP_377774880.1">
    <property type="nucleotide sequence ID" value="NZ_JBHUHO010000045.1"/>
</dbReference>
<protein>
    <submittedName>
        <fullName evidence="1">Uncharacterized protein</fullName>
    </submittedName>
</protein>
<reference evidence="2" key="1">
    <citation type="journal article" date="2019" name="Int. J. Syst. Evol. Microbiol.">
        <title>The Global Catalogue of Microorganisms (GCM) 10K type strain sequencing project: providing services to taxonomists for standard genome sequencing and annotation.</title>
        <authorList>
            <consortium name="The Broad Institute Genomics Platform"/>
            <consortium name="The Broad Institute Genome Sequencing Center for Infectious Disease"/>
            <person name="Wu L."/>
            <person name="Ma J."/>
        </authorList>
    </citation>
    <scope>NUCLEOTIDE SEQUENCE [LARGE SCALE GENOMIC DNA]</scope>
    <source>
        <strain evidence="2">GH52</strain>
    </source>
</reference>